<gene>
    <name evidence="1" type="ORF">FHP05_13620</name>
</gene>
<dbReference type="Proteomes" id="UP000321574">
    <property type="component" value="Unassembled WGS sequence"/>
</dbReference>
<dbReference type="AlphaFoldDB" id="A0A5C8NIF7"/>
<dbReference type="OrthoDB" id="2970215at2"/>
<dbReference type="RefSeq" id="WP_147670254.1">
    <property type="nucleotide sequence ID" value="NZ_VDUW01000013.1"/>
</dbReference>
<protein>
    <submittedName>
        <fullName evidence="1">Uncharacterized protein</fullName>
    </submittedName>
</protein>
<sequence>MSFPKLKEHIQHIVEIVDFFQNGKGTINKTDNHSDYQNSYYTPEDILGQIKYDAEQALKELNKF</sequence>
<keyword evidence="2" id="KW-1185">Reference proteome</keyword>
<name>A0A5C8NIF7_9BACI</name>
<accession>A0A5C8NIF7</accession>
<comment type="caution">
    <text evidence="1">The sequence shown here is derived from an EMBL/GenBank/DDBJ whole genome shotgun (WGS) entry which is preliminary data.</text>
</comment>
<reference evidence="1 2" key="1">
    <citation type="submission" date="2019-06" db="EMBL/GenBank/DDBJ databases">
        <title>Cerasibacillus sp. nov., isolated from maize field.</title>
        <authorList>
            <person name="Lin S.-Y."/>
            <person name="Tsai C.-F."/>
            <person name="Young C.-C."/>
        </authorList>
    </citation>
    <scope>NUCLEOTIDE SEQUENCE [LARGE SCALE GENOMIC DNA]</scope>
    <source>
        <strain evidence="1 2">CC-CFT480</strain>
    </source>
</reference>
<proteinExistence type="predicted"/>
<dbReference type="EMBL" id="VDUW01000013">
    <property type="protein sequence ID" value="TXL60982.1"/>
    <property type="molecule type" value="Genomic_DNA"/>
</dbReference>
<evidence type="ECO:0000313" key="2">
    <source>
        <dbReference type="Proteomes" id="UP000321574"/>
    </source>
</evidence>
<evidence type="ECO:0000313" key="1">
    <source>
        <dbReference type="EMBL" id="TXL60982.1"/>
    </source>
</evidence>
<organism evidence="1 2">
    <name type="scientific">Cerasibacillus terrae</name>
    <dbReference type="NCBI Taxonomy" id="2498845"/>
    <lineage>
        <taxon>Bacteria</taxon>
        <taxon>Bacillati</taxon>
        <taxon>Bacillota</taxon>
        <taxon>Bacilli</taxon>
        <taxon>Bacillales</taxon>
        <taxon>Bacillaceae</taxon>
        <taxon>Cerasibacillus</taxon>
    </lineage>
</organism>